<accession>A0A485LVA6</accession>
<dbReference type="EMBL" id="CAADRM010000034">
    <property type="protein sequence ID" value="VFU12165.1"/>
    <property type="molecule type" value="Genomic_DNA"/>
</dbReference>
<dbReference type="SUPFAM" id="SSF54637">
    <property type="entry name" value="Thioesterase/thiol ester dehydrase-isomerase"/>
    <property type="match status" value="1"/>
</dbReference>
<proteinExistence type="predicted"/>
<protein>
    <recommendedName>
        <fullName evidence="2">Thioesterase superfamily protein</fullName>
    </recommendedName>
</protein>
<name>A0A485LVA6_9ZZZZ</name>
<dbReference type="Gene3D" id="3.10.129.10">
    <property type="entry name" value="Hotdog Thioesterase"/>
    <property type="match status" value="1"/>
</dbReference>
<evidence type="ECO:0000313" key="1">
    <source>
        <dbReference type="EMBL" id="VFU12165.1"/>
    </source>
</evidence>
<dbReference type="InterPro" id="IPR029069">
    <property type="entry name" value="HotDog_dom_sf"/>
</dbReference>
<evidence type="ECO:0008006" key="2">
    <source>
        <dbReference type="Google" id="ProtNLM"/>
    </source>
</evidence>
<dbReference type="AlphaFoldDB" id="A0A485LVA6"/>
<organism evidence="1">
    <name type="scientific">anaerobic digester metagenome</name>
    <dbReference type="NCBI Taxonomy" id="1263854"/>
    <lineage>
        <taxon>unclassified sequences</taxon>
        <taxon>metagenomes</taxon>
        <taxon>ecological metagenomes</taxon>
    </lineage>
</organism>
<sequence length="234" mass="24924">MMASDSIVIKRRFCGPPDSGNGGYVCGLLAQHIGGTAEVRLLKPPPLETPLDISHDRDSGVRLLHGQTVIAEARPAPLDLDVPKPPAFDEALAAMQGYVSEDEHFFPTCFVCGPARKAGDGLRIFPGPVTAKSMVASAWVPDETLSGAEGLVRPEFVWASLDCPGAFAVLDCCIRPVVLGSLTAEILDRPAVGQRCIAAGWPISSQGRKRFAGTALFSEHGRVLARARAVWIEI</sequence>
<reference evidence="1" key="1">
    <citation type="submission" date="2019-03" db="EMBL/GenBank/DDBJ databases">
        <authorList>
            <person name="Hao L."/>
        </authorList>
    </citation>
    <scope>NUCLEOTIDE SEQUENCE</scope>
</reference>
<gene>
    <name evidence="1" type="ORF">SCFA_1290007</name>
</gene>